<gene>
    <name evidence="1" type="ORF">K8V00_11695</name>
</gene>
<proteinExistence type="predicted"/>
<reference evidence="1" key="2">
    <citation type="submission" date="2021-09" db="EMBL/GenBank/DDBJ databases">
        <authorList>
            <person name="Gilroy R."/>
        </authorList>
    </citation>
    <scope>NUCLEOTIDE SEQUENCE</scope>
    <source>
        <strain evidence="1">CHK174-6876</strain>
    </source>
</reference>
<dbReference type="Proteomes" id="UP000707535">
    <property type="component" value="Unassembled WGS sequence"/>
</dbReference>
<comment type="caution">
    <text evidence="1">The sequence shown here is derived from an EMBL/GenBank/DDBJ whole genome shotgun (WGS) entry which is preliminary data.</text>
</comment>
<name>A0A921FA90_9LACO</name>
<dbReference type="AlphaFoldDB" id="A0A921FA90"/>
<evidence type="ECO:0000313" key="1">
    <source>
        <dbReference type="EMBL" id="HJE98270.1"/>
    </source>
</evidence>
<reference evidence="1" key="1">
    <citation type="journal article" date="2021" name="PeerJ">
        <title>Extensive microbial diversity within the chicken gut microbiome revealed by metagenomics and culture.</title>
        <authorList>
            <person name="Gilroy R."/>
            <person name="Ravi A."/>
            <person name="Getino M."/>
            <person name="Pursley I."/>
            <person name="Horton D.L."/>
            <person name="Alikhan N.F."/>
            <person name="Baker D."/>
            <person name="Gharbi K."/>
            <person name="Hall N."/>
            <person name="Watson M."/>
            <person name="Adriaenssens E.M."/>
            <person name="Foster-Nyarko E."/>
            <person name="Jarju S."/>
            <person name="Secka A."/>
            <person name="Antonio M."/>
            <person name="Oren A."/>
            <person name="Chaudhuri R.R."/>
            <person name="La Ragione R."/>
            <person name="Hildebrand F."/>
            <person name="Pallen M.J."/>
        </authorList>
    </citation>
    <scope>NUCLEOTIDE SEQUENCE</scope>
    <source>
        <strain evidence="1">CHK174-6876</strain>
    </source>
</reference>
<organism evidence="1 2">
    <name type="scientific">Ligilactobacillus acidipiscis</name>
    <dbReference type="NCBI Taxonomy" id="89059"/>
    <lineage>
        <taxon>Bacteria</taxon>
        <taxon>Bacillati</taxon>
        <taxon>Bacillota</taxon>
        <taxon>Bacilli</taxon>
        <taxon>Lactobacillales</taxon>
        <taxon>Lactobacillaceae</taxon>
        <taxon>Ligilactobacillus</taxon>
    </lineage>
</organism>
<sequence length="61" mass="7204">MDNKHDFVQVKIDGHKPTNEVRVQKAMQFRIDQNKTVVIYNRINNYILDAFLKAVFTHDDA</sequence>
<accession>A0A921FA90</accession>
<dbReference type="EMBL" id="DYXG01000119">
    <property type="protein sequence ID" value="HJE98270.1"/>
    <property type="molecule type" value="Genomic_DNA"/>
</dbReference>
<protein>
    <submittedName>
        <fullName evidence="1">Uncharacterized protein</fullName>
    </submittedName>
</protein>
<evidence type="ECO:0000313" key="2">
    <source>
        <dbReference type="Proteomes" id="UP000707535"/>
    </source>
</evidence>